<evidence type="ECO:0000313" key="2">
    <source>
        <dbReference type="EMBL" id="KAF4685671.1"/>
    </source>
</evidence>
<feature type="region of interest" description="Disordered" evidence="1">
    <location>
        <begin position="40"/>
        <end position="66"/>
    </location>
</feature>
<dbReference type="Pfam" id="PF05176">
    <property type="entry name" value="ATP-synt_10"/>
    <property type="match status" value="1"/>
</dbReference>
<comment type="caution">
    <text evidence="2">The sequence shown here is derived from an EMBL/GenBank/DDBJ whole genome shotgun (WGS) entry which is preliminary data.</text>
</comment>
<dbReference type="OrthoDB" id="1711136at2759"/>
<evidence type="ECO:0000256" key="1">
    <source>
        <dbReference type="SAM" id="MobiDB-lite"/>
    </source>
</evidence>
<proteinExistence type="predicted"/>
<evidence type="ECO:0000313" key="3">
    <source>
        <dbReference type="Proteomes" id="UP000541610"/>
    </source>
</evidence>
<gene>
    <name evidence="2" type="ORF">FOZ60_006297</name>
</gene>
<organism evidence="2 3">
    <name type="scientific">Perkinsus olseni</name>
    <name type="common">Perkinsus atlanticus</name>
    <dbReference type="NCBI Taxonomy" id="32597"/>
    <lineage>
        <taxon>Eukaryota</taxon>
        <taxon>Sar</taxon>
        <taxon>Alveolata</taxon>
        <taxon>Perkinsozoa</taxon>
        <taxon>Perkinsea</taxon>
        <taxon>Perkinsida</taxon>
        <taxon>Perkinsidae</taxon>
        <taxon>Perkinsus</taxon>
    </lineage>
</organism>
<protein>
    <submittedName>
        <fullName evidence="2">Uncharacterized protein</fullName>
    </submittedName>
</protein>
<dbReference type="Proteomes" id="UP000541610">
    <property type="component" value="Unassembled WGS sequence"/>
</dbReference>
<dbReference type="AlphaFoldDB" id="A0A7J6NRH6"/>
<dbReference type="EMBL" id="JABANP010000254">
    <property type="protein sequence ID" value="KAF4685671.1"/>
    <property type="molecule type" value="Genomic_DNA"/>
</dbReference>
<accession>A0A7J6NRH6</accession>
<dbReference type="InterPro" id="IPR007849">
    <property type="entry name" value="ATP10"/>
</dbReference>
<name>A0A7J6NRH6_PEROL</name>
<reference evidence="2 3" key="1">
    <citation type="submission" date="2020-04" db="EMBL/GenBank/DDBJ databases">
        <title>Perkinsus olseni comparative genomics.</title>
        <authorList>
            <person name="Bogema D.R."/>
        </authorList>
    </citation>
    <scope>NUCLEOTIDE SEQUENCE [LARGE SCALE GENOMIC DNA]</scope>
    <source>
        <strain evidence="2">00978-12</strain>
    </source>
</reference>
<sequence length="357" mass="39775">MIISRWTAAVGRVSFGTVRVLSRSAVASGFSSMAAVSDDTLVGSSGSSDAPVQRPSEDSIMKAPEGGGVENIKFGESIDTELKTASLAPMVRSMWSNIPGGMAVRNSLYRGSSREAAALAEGDATRAMVGPFGLAMEAVRKTLGYSAPIDMSPKYSCNLVIEPYHEGQTAAYNWTNVLIPRSVAYRWPLDLYVDPIYQPQSQSWRFSAKACTLFNKLQGKITVMHIFSGQPLSSLYSGVRMWKDALKPVLDGREDTQMLQVHFHEGWINRRTHPLTKLALRDQVEGRDEQMNTYVYRGKWRRDLVPKLHLYNPGLPVVLLIDRLGYIRWHAVGLPTEKTLRTALPLARQLVFEKIER</sequence>